<sequence length="416" mass="47084">MGEQEAVARDGLSRSRLRSVYERAKGESVVPEHSDSSTTPSSQPPHPPNTTMAPKLRRRKKAKAGRVSQHGPQVIGPPNSTGFASLPPELLLEIVSYLPRFPVPSWYLKSPMKTPTHTRQATLMVLVEVCRSFRHALVDYLWEEIILCSLHGGRMNTTANSGWLRHLCRSECCNSCERYLAYEIVAQLEIVTVRVPDYAQRVQTLSIFLPKYSATTMVPELARCLALMPNLKTLQLHHIYNDILDHAIQNAFSKYQYQNIQTLVVPCVRGSARILKACPNVCHLHFTSIQEPFYCLGDLPDTFPSVKKFTGIHPNYLIYDDNRTGFCLVLPNLKYVQVRTRGPSHTRALIDAHDHVETMLAGLLELEVIEIAIMHPKAEQEAEVLRESANSFLAEMPSVSGIRRRVEVWDYTTWSD</sequence>
<proteinExistence type="predicted"/>
<accession>A0ACD3B9R1</accession>
<keyword evidence="2" id="KW-1185">Reference proteome</keyword>
<evidence type="ECO:0000313" key="1">
    <source>
        <dbReference type="EMBL" id="TFK75068.1"/>
    </source>
</evidence>
<evidence type="ECO:0000313" key="2">
    <source>
        <dbReference type="Proteomes" id="UP000308600"/>
    </source>
</evidence>
<organism evidence="1 2">
    <name type="scientific">Pluteus cervinus</name>
    <dbReference type="NCBI Taxonomy" id="181527"/>
    <lineage>
        <taxon>Eukaryota</taxon>
        <taxon>Fungi</taxon>
        <taxon>Dikarya</taxon>
        <taxon>Basidiomycota</taxon>
        <taxon>Agaricomycotina</taxon>
        <taxon>Agaricomycetes</taxon>
        <taxon>Agaricomycetidae</taxon>
        <taxon>Agaricales</taxon>
        <taxon>Pluteineae</taxon>
        <taxon>Pluteaceae</taxon>
        <taxon>Pluteus</taxon>
    </lineage>
</organism>
<reference evidence="1 2" key="1">
    <citation type="journal article" date="2019" name="Nat. Ecol. Evol.">
        <title>Megaphylogeny resolves global patterns of mushroom evolution.</title>
        <authorList>
            <person name="Varga T."/>
            <person name="Krizsan K."/>
            <person name="Foldi C."/>
            <person name="Dima B."/>
            <person name="Sanchez-Garcia M."/>
            <person name="Sanchez-Ramirez S."/>
            <person name="Szollosi G.J."/>
            <person name="Szarkandi J.G."/>
            <person name="Papp V."/>
            <person name="Albert L."/>
            <person name="Andreopoulos W."/>
            <person name="Angelini C."/>
            <person name="Antonin V."/>
            <person name="Barry K.W."/>
            <person name="Bougher N.L."/>
            <person name="Buchanan P."/>
            <person name="Buyck B."/>
            <person name="Bense V."/>
            <person name="Catcheside P."/>
            <person name="Chovatia M."/>
            <person name="Cooper J."/>
            <person name="Damon W."/>
            <person name="Desjardin D."/>
            <person name="Finy P."/>
            <person name="Geml J."/>
            <person name="Haridas S."/>
            <person name="Hughes K."/>
            <person name="Justo A."/>
            <person name="Karasinski D."/>
            <person name="Kautmanova I."/>
            <person name="Kiss B."/>
            <person name="Kocsube S."/>
            <person name="Kotiranta H."/>
            <person name="LaButti K.M."/>
            <person name="Lechner B.E."/>
            <person name="Liimatainen K."/>
            <person name="Lipzen A."/>
            <person name="Lukacs Z."/>
            <person name="Mihaltcheva S."/>
            <person name="Morgado L.N."/>
            <person name="Niskanen T."/>
            <person name="Noordeloos M.E."/>
            <person name="Ohm R.A."/>
            <person name="Ortiz-Santana B."/>
            <person name="Ovrebo C."/>
            <person name="Racz N."/>
            <person name="Riley R."/>
            <person name="Savchenko A."/>
            <person name="Shiryaev A."/>
            <person name="Soop K."/>
            <person name="Spirin V."/>
            <person name="Szebenyi C."/>
            <person name="Tomsovsky M."/>
            <person name="Tulloss R.E."/>
            <person name="Uehling J."/>
            <person name="Grigoriev I.V."/>
            <person name="Vagvolgyi C."/>
            <person name="Papp T."/>
            <person name="Martin F.M."/>
            <person name="Miettinen O."/>
            <person name="Hibbett D.S."/>
            <person name="Nagy L.G."/>
        </authorList>
    </citation>
    <scope>NUCLEOTIDE SEQUENCE [LARGE SCALE GENOMIC DNA]</scope>
    <source>
        <strain evidence="1 2">NL-1719</strain>
    </source>
</reference>
<gene>
    <name evidence="1" type="ORF">BDN72DRAFT_555996</name>
</gene>
<name>A0ACD3B9R1_9AGAR</name>
<dbReference type="Proteomes" id="UP000308600">
    <property type="component" value="Unassembled WGS sequence"/>
</dbReference>
<protein>
    <submittedName>
        <fullName evidence="1">Uncharacterized protein</fullName>
    </submittedName>
</protein>
<dbReference type="EMBL" id="ML208264">
    <property type="protein sequence ID" value="TFK75068.1"/>
    <property type="molecule type" value="Genomic_DNA"/>
</dbReference>